<dbReference type="EMBL" id="UYRT01080165">
    <property type="protein sequence ID" value="VDN22189.1"/>
    <property type="molecule type" value="Genomic_DNA"/>
</dbReference>
<evidence type="ECO:0000313" key="1">
    <source>
        <dbReference type="EMBL" id="VDN22189.1"/>
    </source>
</evidence>
<name>A0A183DXD8_9BILA</name>
<accession>A0A183DXD8</accession>
<proteinExistence type="predicted"/>
<evidence type="ECO:0000313" key="3">
    <source>
        <dbReference type="WBParaSite" id="GPUH_0001339401-mRNA-1"/>
    </source>
</evidence>
<reference evidence="3" key="1">
    <citation type="submission" date="2016-06" db="UniProtKB">
        <authorList>
            <consortium name="WormBaseParasite"/>
        </authorList>
    </citation>
    <scope>IDENTIFICATION</scope>
</reference>
<reference evidence="1 2" key="2">
    <citation type="submission" date="2018-11" db="EMBL/GenBank/DDBJ databases">
        <authorList>
            <consortium name="Pathogen Informatics"/>
        </authorList>
    </citation>
    <scope>NUCLEOTIDE SEQUENCE [LARGE SCALE GENOMIC DNA]</scope>
</reference>
<protein>
    <submittedName>
        <fullName evidence="3">SKA2 domain-containing protein</fullName>
    </submittedName>
</protein>
<dbReference type="Proteomes" id="UP000271098">
    <property type="component" value="Unassembled WGS sequence"/>
</dbReference>
<dbReference type="AlphaFoldDB" id="A0A183DXD8"/>
<keyword evidence="2" id="KW-1185">Reference proteome</keyword>
<evidence type="ECO:0000313" key="2">
    <source>
        <dbReference type="Proteomes" id="UP000271098"/>
    </source>
</evidence>
<sequence length="93" mass="10596">MCEAMMPHSLLDEKDDVDKELFDNLKSRKSAFEYCAARMAPLRQQCSQLEDQSGTSEKYTQLMNSVKRIQSDCERKIMATLQSLHAGFVSLTS</sequence>
<dbReference type="OrthoDB" id="5871968at2759"/>
<dbReference type="WBParaSite" id="GPUH_0001339401-mRNA-1">
    <property type="protein sequence ID" value="GPUH_0001339401-mRNA-1"/>
    <property type="gene ID" value="GPUH_0001339401"/>
</dbReference>
<gene>
    <name evidence="1" type="ORF">GPUH_LOCUS13379</name>
</gene>
<organism evidence="3">
    <name type="scientific">Gongylonema pulchrum</name>
    <dbReference type="NCBI Taxonomy" id="637853"/>
    <lineage>
        <taxon>Eukaryota</taxon>
        <taxon>Metazoa</taxon>
        <taxon>Ecdysozoa</taxon>
        <taxon>Nematoda</taxon>
        <taxon>Chromadorea</taxon>
        <taxon>Rhabditida</taxon>
        <taxon>Spirurina</taxon>
        <taxon>Spiruromorpha</taxon>
        <taxon>Spiruroidea</taxon>
        <taxon>Gongylonematidae</taxon>
        <taxon>Gongylonema</taxon>
    </lineage>
</organism>